<feature type="region of interest" description="Disordered" evidence="1">
    <location>
        <begin position="13"/>
        <end position="68"/>
    </location>
</feature>
<evidence type="ECO:0000313" key="3">
    <source>
        <dbReference type="Proteomes" id="UP000292447"/>
    </source>
</evidence>
<dbReference type="GO" id="GO:0003676">
    <property type="term" value="F:nucleic acid binding"/>
    <property type="evidence" value="ECO:0007669"/>
    <property type="project" value="InterPro"/>
</dbReference>
<dbReference type="STRING" id="2163413.A0A4P6XS50"/>
<dbReference type="GO" id="GO:0030014">
    <property type="term" value="C:CCR4-NOT complex"/>
    <property type="evidence" value="ECO:0007669"/>
    <property type="project" value="InterPro"/>
</dbReference>
<dbReference type="PANTHER" id="PTHR10797">
    <property type="entry name" value="CCR4-NOT TRANSCRIPTION COMPLEX SUBUNIT"/>
    <property type="match status" value="1"/>
</dbReference>
<keyword evidence="3" id="KW-1185">Reference proteome</keyword>
<dbReference type="InterPro" id="IPR039637">
    <property type="entry name" value="CNOT7/CNOT8/Pop2"/>
</dbReference>
<sequence length="502" mass="56215">MNVNPHLQYLQLQQSQQPSGATLSPQMAQMQMQHQRQMQQQRQQILSQQLHQQQQQSQQGQQGQQGHVTQGNSLLAALNGGGNASNQGAGGSLGAQGALAANMGQNGQTSNGSGGGIAFGQMQNPLALLQMQQLLSQQRYGNPMAQQNPQNSQNAQNAQNVQNQQQLHMQQGPPMQMQQQQAPVIKEVWNYNLEFEFNALRTFINDKTQNVFISIHQEIPGIVARPVGTFKLSTDYHFQTLRLNADLLSLIQLLFCAVKVRNNEISNSVIWQFNFHYDLAKEMFNEEHLAMLALTLQINFALHMSQGIAHLTFAELMMESGLLLDQSINWLSYHSGYDLGFLVSLLTNNILPSDELEFFWWCAKYFPNFYDLKHVGNQLLSSLGKAGADHSLNSPKTPAADMGKGILANNKPLIEYLAEELHLLPILPVVRQYFTSQGMGQYAGHQNQQMTSTLHAYLLMECFKELLRQANLDLTVFEKYKGYLWGLGDVLEGAKQAEATMP</sequence>
<gene>
    <name evidence="2" type="primary">MPUL0E06360</name>
    <name evidence="2" type="ORF">METSCH_E06360</name>
</gene>
<organism evidence="2 3">
    <name type="scientific">Metschnikowia aff. pulcherrima</name>
    <dbReference type="NCBI Taxonomy" id="2163413"/>
    <lineage>
        <taxon>Eukaryota</taxon>
        <taxon>Fungi</taxon>
        <taxon>Dikarya</taxon>
        <taxon>Ascomycota</taxon>
        <taxon>Saccharomycotina</taxon>
        <taxon>Pichiomycetes</taxon>
        <taxon>Metschnikowiaceae</taxon>
        <taxon>Metschnikowia</taxon>
    </lineage>
</organism>
<name>A0A4P6XS50_9ASCO</name>
<dbReference type="AlphaFoldDB" id="A0A4P6XS50"/>
<feature type="compositionally biased region" description="Low complexity" evidence="1">
    <location>
        <begin position="26"/>
        <end position="68"/>
    </location>
</feature>
<dbReference type="Proteomes" id="UP000292447">
    <property type="component" value="Chromosome V"/>
</dbReference>
<dbReference type="GO" id="GO:0004535">
    <property type="term" value="F:poly(A)-specific ribonuclease activity"/>
    <property type="evidence" value="ECO:0007669"/>
    <property type="project" value="InterPro"/>
</dbReference>
<accession>A0A4P6XS50</accession>
<proteinExistence type="predicted"/>
<feature type="region of interest" description="Disordered" evidence="1">
    <location>
        <begin position="142"/>
        <end position="179"/>
    </location>
</feature>
<dbReference type="Gene3D" id="3.30.420.10">
    <property type="entry name" value="Ribonuclease H-like superfamily/Ribonuclease H"/>
    <property type="match status" value="1"/>
</dbReference>
<evidence type="ECO:0000256" key="1">
    <source>
        <dbReference type="SAM" id="MobiDB-lite"/>
    </source>
</evidence>
<dbReference type="InterPro" id="IPR036397">
    <property type="entry name" value="RNaseH_sf"/>
</dbReference>
<dbReference type="InterPro" id="IPR012337">
    <property type="entry name" value="RNaseH-like_sf"/>
</dbReference>
<evidence type="ECO:0000313" key="2">
    <source>
        <dbReference type="EMBL" id="QBM90387.1"/>
    </source>
</evidence>
<dbReference type="EMBL" id="CP034460">
    <property type="protein sequence ID" value="QBM90387.1"/>
    <property type="molecule type" value="Genomic_DNA"/>
</dbReference>
<protein>
    <submittedName>
        <fullName evidence="2">CCR4-NOT transcription complex subunit 7/8</fullName>
    </submittedName>
</protein>
<dbReference type="SUPFAM" id="SSF53098">
    <property type="entry name" value="Ribonuclease H-like"/>
    <property type="match status" value="1"/>
</dbReference>
<reference evidence="3" key="1">
    <citation type="submission" date="2019-03" db="EMBL/GenBank/DDBJ databases">
        <title>Snf2 controls pulcherriminic acid biosynthesis and connects pigmentation and antifungal activity of the yeast Metschnikowia pulcherrima.</title>
        <authorList>
            <person name="Gore-Lloyd D."/>
            <person name="Sumann I."/>
            <person name="Brachmann A.O."/>
            <person name="Schneeberger K."/>
            <person name="Ortiz-Merino R.A."/>
            <person name="Moreno-Beltran M."/>
            <person name="Schlaefli M."/>
            <person name="Kirner P."/>
            <person name="Santos Kron A."/>
            <person name="Wolfe K.H."/>
            <person name="Piel J."/>
            <person name="Ahrens C.H."/>
            <person name="Henk D."/>
            <person name="Freimoser F.M."/>
        </authorList>
    </citation>
    <scope>NUCLEOTIDE SEQUENCE [LARGE SCALE GENOMIC DNA]</scope>
    <source>
        <strain evidence="3">APC 1.2</strain>
    </source>
</reference>